<comment type="subcellular location">
    <subcellularLocation>
        <location evidence="1">Cytoplasm</location>
    </subcellularLocation>
</comment>
<accession>A0A078B0X1</accession>
<dbReference type="EMBL" id="CCKQ01016094">
    <property type="protein sequence ID" value="CDW87966.1"/>
    <property type="molecule type" value="Genomic_DNA"/>
</dbReference>
<keyword evidence="5" id="KW-1133">Transmembrane helix</keyword>
<dbReference type="Proteomes" id="UP000039865">
    <property type="component" value="Unassembled WGS sequence"/>
</dbReference>
<evidence type="ECO:0000256" key="4">
    <source>
        <dbReference type="SAM" id="MobiDB-lite"/>
    </source>
</evidence>
<feature type="compositionally biased region" description="Polar residues" evidence="4">
    <location>
        <begin position="49"/>
        <end position="63"/>
    </location>
</feature>
<dbReference type="Pfam" id="PF13516">
    <property type="entry name" value="LRR_6"/>
    <property type="match status" value="4"/>
</dbReference>
<feature type="compositionally biased region" description="Polar residues" evidence="4">
    <location>
        <begin position="104"/>
        <end position="114"/>
    </location>
</feature>
<feature type="transmembrane region" description="Helical" evidence="5">
    <location>
        <begin position="299"/>
        <end position="328"/>
    </location>
</feature>
<feature type="transmembrane region" description="Helical" evidence="5">
    <location>
        <begin position="190"/>
        <end position="209"/>
    </location>
</feature>
<feature type="compositionally biased region" description="Acidic residues" evidence="4">
    <location>
        <begin position="129"/>
        <end position="142"/>
    </location>
</feature>
<keyword evidence="5" id="KW-0472">Membrane</keyword>
<gene>
    <name evidence="6" type="primary">Contig1654.g1804</name>
    <name evidence="6" type="ORF">STYLEM_17081</name>
</gene>
<dbReference type="InterPro" id="IPR001611">
    <property type="entry name" value="Leu-rich_rpt"/>
</dbReference>
<dbReference type="PANTHER" id="PTHR45690">
    <property type="entry name" value="NACHT, LRR AND PYD DOMAINS-CONTAINING PROTEIN 12"/>
    <property type="match status" value="1"/>
</dbReference>
<evidence type="ECO:0000256" key="1">
    <source>
        <dbReference type="ARBA" id="ARBA00004496"/>
    </source>
</evidence>
<evidence type="ECO:0000256" key="3">
    <source>
        <dbReference type="ARBA" id="ARBA00022737"/>
    </source>
</evidence>
<evidence type="ECO:0000313" key="7">
    <source>
        <dbReference type="Proteomes" id="UP000039865"/>
    </source>
</evidence>
<keyword evidence="7" id="KW-1185">Reference proteome</keyword>
<feature type="region of interest" description="Disordered" evidence="4">
    <location>
        <begin position="1234"/>
        <end position="1279"/>
    </location>
</feature>
<feature type="compositionally biased region" description="Low complexity" evidence="4">
    <location>
        <begin position="1242"/>
        <end position="1253"/>
    </location>
</feature>
<dbReference type="PANTHER" id="PTHR45690:SF19">
    <property type="entry name" value="NACHT, LRR AND PYD DOMAINS-CONTAINING PROTEIN 3"/>
    <property type="match status" value="1"/>
</dbReference>
<dbReference type="GO" id="GO:0005737">
    <property type="term" value="C:cytoplasm"/>
    <property type="evidence" value="ECO:0007669"/>
    <property type="project" value="UniProtKB-SubCell"/>
</dbReference>
<evidence type="ECO:0000256" key="2">
    <source>
        <dbReference type="ARBA" id="ARBA00022490"/>
    </source>
</evidence>
<dbReference type="InterPro" id="IPR032675">
    <property type="entry name" value="LRR_dom_sf"/>
</dbReference>
<dbReference type="PROSITE" id="PS51450">
    <property type="entry name" value="LRR"/>
    <property type="match status" value="2"/>
</dbReference>
<dbReference type="Gene3D" id="3.80.10.10">
    <property type="entry name" value="Ribonuclease Inhibitor"/>
    <property type="match status" value="3"/>
</dbReference>
<protein>
    <submittedName>
        <fullName evidence="6">Leucine-rich repeat-containing protein 34</fullName>
    </submittedName>
</protein>
<keyword evidence="5" id="KW-0812">Transmembrane</keyword>
<feature type="compositionally biased region" description="Polar residues" evidence="4">
    <location>
        <begin position="7"/>
        <end position="16"/>
    </location>
</feature>
<keyword evidence="2" id="KW-0963">Cytoplasm</keyword>
<name>A0A078B0X1_STYLE</name>
<sequence>MKDQSDNGKSLSSPKQADTKKPSEQNSPDDKEKTLLMDQMTAIGGIKSSMATSQNKSQNNPNTTIEMNKRFLDETQDEDANNNVKGKHNSNNSNINRNSDLDNTRYQSRNNQNDDYIEDHSRNNILPQDEYDEDEDIDDSFDGDNQSMYSHVASQHPLSVDEERVNTTQKTDGSEDEYISKKLQMTKKELAPIIMYKFGFLLCITIPPLFLYQDCRTSPYFFSHVIFLILQICLFGVSTFYHRRKNGKNGQNNEVTSSLMRSQGRCCREILSHMKIIDTYTNLCFFSLVLNQADKIPGLIYGVSAAAIGVTILFKIILVMYFLIFVLVKLGKEEKPKNENENTTLMKKNVSQTILNQKTLTKLLLWLDQDTIAKLYDPDNDQSGESQLFIYHKQKYSYFKSLFEDAPLAAMQALYLSQESCSAGLNSIIIISLYFNSVCILYSVSNLCSSKNKEGGGSKIYKKELDRLRDYYDGNQARVIAEFYIEDQNDIQAVKMKALNDFLSYHEYDVQSFNFSTNQMSEETINYLQEIIVNSSESLEDLTLSRCKLKSLHLSYFYYPKCLLKLNLSENRIGDSGAKLIANYILEKNQESLLALNLEHNNISEQGALALLKAIQQSSVVHVNLRKNRGDPVTQQYSLGLAFDFFKVLQLNFIRYFVAKKLQGNGARLEEGYMVKLSINEGIDRVLLSLFRIDVVQTLRSLDLSMRFFRSMRANMQKEKAQNGIQNQNKNLLVKGLKFYDDEQKLILLAIHYNSNLLKNLPEKEKLSLSSIQNWYYLGNSVNSINLSSNWLSQRAQQLIFSSLQNMLNLKELVFNNNYIKNSPLFFKSITECKNLESVYLKSCSFYGVFEIEFKTCFFQLENLKDLRLSYSNITDQTILMLSECISQLISIQKINLKQCGLTHISLDSIFERLSTNQTILSMNLSQNDLQGILQLGKFIKMNKTIEKLKLAKTQLSDNELKQVSYGLKINKSLRILDLSQNQIQNVGQIKDGLSCNIALEKLDISNNVIDDDGLIKLSEAFISNGCLDTLSISFNDYQMAGIKNFFQIFEQNDSLQNISFSIPQVLTDAELNQLSNIIIQTLITMKGTFKRLEILGNAKKLKESEFFYKFIKEGAFNIEELIIDSILKRNQLQEIINALRLILEGPQNKDELDKFNNHKLKRITFIKPQEFSEEIQMLENLLEEKQNLFFLPQQLKQRFNRLQQQQQMQQLQIQEQINNANMQKQLINNSGSKQQINAERPLQSQQPLAQSPGNESGDDDEDQLDSQLDSSRHDKDDIEAGIQMNMPLGIDNNMGKQVFQQKSRINNSHNNDNRI</sequence>
<feature type="compositionally biased region" description="Low complexity" evidence="4">
    <location>
        <begin position="81"/>
        <end position="98"/>
    </location>
</feature>
<keyword evidence="3" id="KW-0677">Repeat</keyword>
<feature type="transmembrane region" description="Helical" evidence="5">
    <location>
        <begin position="221"/>
        <end position="241"/>
    </location>
</feature>
<organism evidence="6 7">
    <name type="scientific">Stylonychia lemnae</name>
    <name type="common">Ciliate</name>
    <dbReference type="NCBI Taxonomy" id="5949"/>
    <lineage>
        <taxon>Eukaryota</taxon>
        <taxon>Sar</taxon>
        <taxon>Alveolata</taxon>
        <taxon>Ciliophora</taxon>
        <taxon>Intramacronucleata</taxon>
        <taxon>Spirotrichea</taxon>
        <taxon>Stichotrichia</taxon>
        <taxon>Sporadotrichida</taxon>
        <taxon>Oxytrichidae</taxon>
        <taxon>Stylonychinae</taxon>
        <taxon>Stylonychia</taxon>
    </lineage>
</organism>
<proteinExistence type="predicted"/>
<feature type="region of interest" description="Disordered" evidence="4">
    <location>
        <begin position="79"/>
        <end position="175"/>
    </location>
</feature>
<feature type="compositionally biased region" description="Polar residues" evidence="4">
    <location>
        <begin position="145"/>
        <end position="157"/>
    </location>
</feature>
<dbReference type="InParanoid" id="A0A078B0X1"/>
<dbReference type="InterPro" id="IPR050637">
    <property type="entry name" value="NLRP_innate_immun_reg"/>
</dbReference>
<feature type="compositionally biased region" description="Basic and acidic residues" evidence="4">
    <location>
        <begin position="17"/>
        <end position="35"/>
    </location>
</feature>
<dbReference type="SUPFAM" id="SSF52047">
    <property type="entry name" value="RNI-like"/>
    <property type="match status" value="2"/>
</dbReference>
<evidence type="ECO:0000256" key="5">
    <source>
        <dbReference type="SAM" id="Phobius"/>
    </source>
</evidence>
<feature type="region of interest" description="Disordered" evidence="4">
    <location>
        <begin position="1"/>
        <end position="63"/>
    </location>
</feature>
<dbReference type="OrthoDB" id="295587at2759"/>
<dbReference type="SMART" id="SM00368">
    <property type="entry name" value="LRR_RI"/>
    <property type="match status" value="6"/>
</dbReference>
<reference evidence="6 7" key="1">
    <citation type="submission" date="2014-06" db="EMBL/GenBank/DDBJ databases">
        <authorList>
            <person name="Swart Estienne"/>
        </authorList>
    </citation>
    <scope>NUCLEOTIDE SEQUENCE [LARGE SCALE GENOMIC DNA]</scope>
    <source>
        <strain evidence="6 7">130c</strain>
    </source>
</reference>
<evidence type="ECO:0000313" key="6">
    <source>
        <dbReference type="EMBL" id="CDW87966.1"/>
    </source>
</evidence>